<sequence>MTQITSCRPPRPPLRPHPGFTRGSSPLNLPAVNDADCQDQDEATDAALMLAWVRGEATAFERLYARHRTRLYRFLLRQLRDGALADEAFQDVWQRVIAARDGWRPEAAFATWLYRIARNRLADHWRARSHRPPAPDDADERIARVPDDDTPERSLSEFEERRTLQLALDELPEEQREVVLLRLEQELTLEQIGEITGVGRETVKSRLRYAMDKLRTRLNA</sequence>
<feature type="region of interest" description="Disordered" evidence="6">
    <location>
        <begin position="1"/>
        <end position="31"/>
    </location>
</feature>
<feature type="region of interest" description="Disordered" evidence="6">
    <location>
        <begin position="127"/>
        <end position="156"/>
    </location>
</feature>
<evidence type="ECO:0000256" key="3">
    <source>
        <dbReference type="ARBA" id="ARBA00023082"/>
    </source>
</evidence>
<dbReference type="InterPro" id="IPR014284">
    <property type="entry name" value="RNA_pol_sigma-70_dom"/>
</dbReference>
<dbReference type="InterPro" id="IPR013324">
    <property type="entry name" value="RNA_pol_sigma_r3/r4-like"/>
</dbReference>
<proteinExistence type="inferred from homology"/>
<keyword evidence="4" id="KW-0238">DNA-binding</keyword>
<dbReference type="GO" id="GO:0006352">
    <property type="term" value="P:DNA-templated transcription initiation"/>
    <property type="evidence" value="ECO:0007669"/>
    <property type="project" value="InterPro"/>
</dbReference>
<dbReference type="InterPro" id="IPR007627">
    <property type="entry name" value="RNA_pol_sigma70_r2"/>
</dbReference>
<gene>
    <name evidence="9" type="ORF">H0E84_18785</name>
</gene>
<dbReference type="InterPro" id="IPR007630">
    <property type="entry name" value="RNA_pol_sigma70_r4"/>
</dbReference>
<dbReference type="Gene3D" id="1.10.1740.10">
    <property type="match status" value="1"/>
</dbReference>
<dbReference type="Proteomes" id="UP000578091">
    <property type="component" value="Unassembled WGS sequence"/>
</dbReference>
<dbReference type="Pfam" id="PF04542">
    <property type="entry name" value="Sigma70_r2"/>
    <property type="match status" value="1"/>
</dbReference>
<dbReference type="Pfam" id="PF04545">
    <property type="entry name" value="Sigma70_r4"/>
    <property type="match status" value="1"/>
</dbReference>
<dbReference type="NCBIfam" id="TIGR02937">
    <property type="entry name" value="sigma70-ECF"/>
    <property type="match status" value="1"/>
</dbReference>
<reference evidence="9 10" key="1">
    <citation type="submission" date="2020-07" db="EMBL/GenBank/DDBJ databases">
        <title>Luteimonas sp. SJ-92.</title>
        <authorList>
            <person name="Huang X.-X."/>
            <person name="Xu L."/>
            <person name="Sun J.-Q."/>
        </authorList>
    </citation>
    <scope>NUCLEOTIDE SEQUENCE [LARGE SCALE GENOMIC DNA]</scope>
    <source>
        <strain evidence="9 10">SJ-92</strain>
    </source>
</reference>
<feature type="domain" description="RNA polymerase sigma-70 region 4" evidence="8">
    <location>
        <begin position="167"/>
        <end position="215"/>
    </location>
</feature>
<dbReference type="InterPro" id="IPR036388">
    <property type="entry name" value="WH-like_DNA-bd_sf"/>
</dbReference>
<dbReference type="CDD" id="cd06171">
    <property type="entry name" value="Sigma70_r4"/>
    <property type="match status" value="1"/>
</dbReference>
<evidence type="ECO:0000259" key="7">
    <source>
        <dbReference type="Pfam" id="PF04542"/>
    </source>
</evidence>
<keyword evidence="3" id="KW-0731">Sigma factor</keyword>
<evidence type="ECO:0000256" key="1">
    <source>
        <dbReference type="ARBA" id="ARBA00010641"/>
    </source>
</evidence>
<dbReference type="PANTHER" id="PTHR43133">
    <property type="entry name" value="RNA POLYMERASE ECF-TYPE SIGMA FACTO"/>
    <property type="match status" value="1"/>
</dbReference>
<evidence type="ECO:0000256" key="2">
    <source>
        <dbReference type="ARBA" id="ARBA00023015"/>
    </source>
</evidence>
<evidence type="ECO:0000256" key="6">
    <source>
        <dbReference type="SAM" id="MobiDB-lite"/>
    </source>
</evidence>
<dbReference type="InterPro" id="IPR013325">
    <property type="entry name" value="RNA_pol_sigma_r2"/>
</dbReference>
<comment type="caution">
    <text evidence="9">The sequence shown here is derived from an EMBL/GenBank/DDBJ whole genome shotgun (WGS) entry which is preliminary data.</text>
</comment>
<dbReference type="AlphaFoldDB" id="A0A853JHT1"/>
<dbReference type="GO" id="GO:0003677">
    <property type="term" value="F:DNA binding"/>
    <property type="evidence" value="ECO:0007669"/>
    <property type="project" value="UniProtKB-KW"/>
</dbReference>
<keyword evidence="2" id="KW-0805">Transcription regulation</keyword>
<name>A0A853JHT1_9GAMM</name>
<accession>A0A853JHT1</accession>
<dbReference type="GO" id="GO:0016987">
    <property type="term" value="F:sigma factor activity"/>
    <property type="evidence" value="ECO:0007669"/>
    <property type="project" value="UniProtKB-KW"/>
</dbReference>
<evidence type="ECO:0000256" key="4">
    <source>
        <dbReference type="ARBA" id="ARBA00023125"/>
    </source>
</evidence>
<evidence type="ECO:0000313" key="10">
    <source>
        <dbReference type="Proteomes" id="UP000578091"/>
    </source>
</evidence>
<evidence type="ECO:0000313" key="9">
    <source>
        <dbReference type="EMBL" id="NZA28425.1"/>
    </source>
</evidence>
<organism evidence="9 10">
    <name type="scientific">Luteimonas salinisoli</name>
    <dbReference type="NCBI Taxonomy" id="2752307"/>
    <lineage>
        <taxon>Bacteria</taxon>
        <taxon>Pseudomonadati</taxon>
        <taxon>Pseudomonadota</taxon>
        <taxon>Gammaproteobacteria</taxon>
        <taxon>Lysobacterales</taxon>
        <taxon>Lysobacteraceae</taxon>
        <taxon>Luteimonas</taxon>
    </lineage>
</organism>
<comment type="similarity">
    <text evidence="1">Belongs to the sigma-70 factor family. ECF subfamily.</text>
</comment>
<evidence type="ECO:0000259" key="8">
    <source>
        <dbReference type="Pfam" id="PF04545"/>
    </source>
</evidence>
<dbReference type="NCBIfam" id="NF009166">
    <property type="entry name" value="PRK12513.1"/>
    <property type="match status" value="1"/>
</dbReference>
<feature type="compositionally biased region" description="Basic and acidic residues" evidence="6">
    <location>
        <begin position="140"/>
        <end position="156"/>
    </location>
</feature>
<protein>
    <submittedName>
        <fullName evidence="9">RNA polymerase sigma factor</fullName>
    </submittedName>
</protein>
<dbReference type="PANTHER" id="PTHR43133:SF8">
    <property type="entry name" value="RNA POLYMERASE SIGMA FACTOR HI_1459-RELATED"/>
    <property type="match status" value="1"/>
</dbReference>
<dbReference type="Gene3D" id="1.10.10.10">
    <property type="entry name" value="Winged helix-like DNA-binding domain superfamily/Winged helix DNA-binding domain"/>
    <property type="match status" value="1"/>
</dbReference>
<dbReference type="InterPro" id="IPR039425">
    <property type="entry name" value="RNA_pol_sigma-70-like"/>
</dbReference>
<feature type="domain" description="RNA polymerase sigma-70 region 2" evidence="7">
    <location>
        <begin position="63"/>
        <end position="129"/>
    </location>
</feature>
<keyword evidence="5" id="KW-0804">Transcription</keyword>
<keyword evidence="10" id="KW-1185">Reference proteome</keyword>
<evidence type="ECO:0000256" key="5">
    <source>
        <dbReference type="ARBA" id="ARBA00023163"/>
    </source>
</evidence>
<dbReference type="EMBL" id="JACCKA010000093">
    <property type="protein sequence ID" value="NZA28425.1"/>
    <property type="molecule type" value="Genomic_DNA"/>
</dbReference>
<dbReference type="SUPFAM" id="SSF88659">
    <property type="entry name" value="Sigma3 and sigma4 domains of RNA polymerase sigma factors"/>
    <property type="match status" value="1"/>
</dbReference>
<dbReference type="SUPFAM" id="SSF88946">
    <property type="entry name" value="Sigma2 domain of RNA polymerase sigma factors"/>
    <property type="match status" value="1"/>
</dbReference>